<dbReference type="PANTHER" id="PTHR43167">
    <property type="entry name" value="PUTATIVE (AFU_ORTHOLOGUE AFUA_6G01830)-RELATED"/>
    <property type="match status" value="1"/>
</dbReference>
<evidence type="ECO:0000313" key="5">
    <source>
        <dbReference type="Proteomes" id="UP000008461"/>
    </source>
</evidence>
<protein>
    <submittedName>
        <fullName evidence="4">O-methyltransferase family 3</fullName>
    </submittedName>
</protein>
<dbReference type="InterPro" id="IPR002935">
    <property type="entry name" value="SAM_O-MeTrfase"/>
</dbReference>
<organism evidence="4 5">
    <name type="scientific">Haliscomenobacter hydrossis (strain ATCC 27775 / DSM 1100 / LMG 10767 / O)</name>
    <dbReference type="NCBI Taxonomy" id="760192"/>
    <lineage>
        <taxon>Bacteria</taxon>
        <taxon>Pseudomonadati</taxon>
        <taxon>Bacteroidota</taxon>
        <taxon>Saprospiria</taxon>
        <taxon>Saprospirales</taxon>
        <taxon>Haliscomenobacteraceae</taxon>
        <taxon>Haliscomenobacter</taxon>
    </lineage>
</organism>
<dbReference type="AlphaFoldDB" id="F4KWW6"/>
<dbReference type="eggNOG" id="COG4122">
    <property type="taxonomic scope" value="Bacteria"/>
</dbReference>
<accession>F4KWW6</accession>
<dbReference type="GO" id="GO:0008171">
    <property type="term" value="F:O-methyltransferase activity"/>
    <property type="evidence" value="ECO:0007669"/>
    <property type="project" value="InterPro"/>
</dbReference>
<dbReference type="Gene3D" id="3.40.50.150">
    <property type="entry name" value="Vaccinia Virus protein VP39"/>
    <property type="match status" value="1"/>
</dbReference>
<evidence type="ECO:0000256" key="3">
    <source>
        <dbReference type="ARBA" id="ARBA00022691"/>
    </source>
</evidence>
<reference key="2">
    <citation type="submission" date="2011-04" db="EMBL/GenBank/DDBJ databases">
        <title>Complete sequence of chromosome of Haliscomenobacter hydrossis DSM 1100.</title>
        <authorList>
            <consortium name="US DOE Joint Genome Institute (JGI-PGF)"/>
            <person name="Lucas S."/>
            <person name="Han J."/>
            <person name="Lapidus A."/>
            <person name="Bruce D."/>
            <person name="Goodwin L."/>
            <person name="Pitluck S."/>
            <person name="Peters L."/>
            <person name="Kyrpides N."/>
            <person name="Mavromatis K."/>
            <person name="Ivanova N."/>
            <person name="Ovchinnikova G."/>
            <person name="Pagani I."/>
            <person name="Daligault H."/>
            <person name="Detter J.C."/>
            <person name="Han C."/>
            <person name="Land M."/>
            <person name="Hauser L."/>
            <person name="Markowitz V."/>
            <person name="Cheng J.-F."/>
            <person name="Hugenholtz P."/>
            <person name="Woyke T."/>
            <person name="Wu D."/>
            <person name="Verbarg S."/>
            <person name="Frueling A."/>
            <person name="Brambilla E."/>
            <person name="Klenk H.-P."/>
            <person name="Eisen J.A."/>
        </authorList>
    </citation>
    <scope>NUCLEOTIDE SEQUENCE</scope>
    <source>
        <strain>DSM 1100</strain>
    </source>
</reference>
<dbReference type="HOGENOM" id="CLU_083598_0_0_10"/>
<dbReference type="SUPFAM" id="SSF53335">
    <property type="entry name" value="S-adenosyl-L-methionine-dependent methyltransferases"/>
    <property type="match status" value="1"/>
</dbReference>
<dbReference type="RefSeq" id="WP_013768095.1">
    <property type="nucleotide sequence ID" value="NC_015510.1"/>
</dbReference>
<dbReference type="EMBL" id="CP002691">
    <property type="protein sequence ID" value="AEE53566.1"/>
    <property type="molecule type" value="Genomic_DNA"/>
</dbReference>
<dbReference type="Pfam" id="PF01596">
    <property type="entry name" value="Methyltransf_3"/>
    <property type="match status" value="1"/>
</dbReference>
<evidence type="ECO:0000256" key="2">
    <source>
        <dbReference type="ARBA" id="ARBA00022679"/>
    </source>
</evidence>
<dbReference type="CDD" id="cd02440">
    <property type="entry name" value="AdoMet_MTases"/>
    <property type="match status" value="1"/>
</dbReference>
<name>F4KWW6_HALH1</name>
<dbReference type="OrthoDB" id="5464618at2"/>
<keyword evidence="5" id="KW-1185">Reference proteome</keyword>
<keyword evidence="1" id="KW-0489">Methyltransferase</keyword>
<dbReference type="GO" id="GO:0032259">
    <property type="term" value="P:methylation"/>
    <property type="evidence" value="ECO:0007669"/>
    <property type="project" value="UniProtKB-KW"/>
</dbReference>
<gene>
    <name evidence="4" type="ordered locus">Halhy_5743</name>
</gene>
<evidence type="ECO:0000256" key="1">
    <source>
        <dbReference type="ARBA" id="ARBA00022603"/>
    </source>
</evidence>
<reference evidence="4 5" key="1">
    <citation type="journal article" date="2011" name="Stand. Genomic Sci.">
        <title>Complete genome sequence of Haliscomenobacter hydrossis type strain (O).</title>
        <authorList>
            <consortium name="US DOE Joint Genome Institute (JGI-PGF)"/>
            <person name="Daligault H."/>
            <person name="Lapidus A."/>
            <person name="Zeytun A."/>
            <person name="Nolan M."/>
            <person name="Lucas S."/>
            <person name="Del Rio T.G."/>
            <person name="Tice H."/>
            <person name="Cheng J.F."/>
            <person name="Tapia R."/>
            <person name="Han C."/>
            <person name="Goodwin L."/>
            <person name="Pitluck S."/>
            <person name="Liolios K."/>
            <person name="Pagani I."/>
            <person name="Ivanova N."/>
            <person name="Huntemann M."/>
            <person name="Mavromatis K."/>
            <person name="Mikhailova N."/>
            <person name="Pati A."/>
            <person name="Chen A."/>
            <person name="Palaniappan K."/>
            <person name="Land M."/>
            <person name="Hauser L."/>
            <person name="Brambilla E.M."/>
            <person name="Rohde M."/>
            <person name="Verbarg S."/>
            <person name="Goker M."/>
            <person name="Bristow J."/>
            <person name="Eisen J.A."/>
            <person name="Markowitz V."/>
            <person name="Hugenholtz P."/>
            <person name="Kyrpides N.C."/>
            <person name="Klenk H.P."/>
            <person name="Woyke T."/>
        </authorList>
    </citation>
    <scope>NUCLEOTIDE SEQUENCE [LARGE SCALE GENOMIC DNA]</scope>
    <source>
        <strain evidence="5">ATCC 27775 / DSM 1100 / LMG 10767 / O</strain>
    </source>
</reference>
<dbReference type="InterPro" id="IPR029063">
    <property type="entry name" value="SAM-dependent_MTases_sf"/>
</dbReference>
<evidence type="ECO:0000313" key="4">
    <source>
        <dbReference type="EMBL" id="AEE53566.1"/>
    </source>
</evidence>
<dbReference type="Proteomes" id="UP000008461">
    <property type="component" value="Chromosome"/>
</dbReference>
<proteinExistence type="predicted"/>
<dbReference type="STRING" id="760192.Halhy_5743"/>
<dbReference type="KEGG" id="hhy:Halhy_5743"/>
<keyword evidence="3" id="KW-0949">S-adenosyl-L-methionine</keyword>
<keyword evidence="2" id="KW-0808">Transferase</keyword>
<dbReference type="PANTHER" id="PTHR43167:SF1">
    <property type="entry name" value="PUTATIVE (AFU_ORTHOLOGUE AFUA_6G01830)-RELATED"/>
    <property type="match status" value="1"/>
</dbReference>
<sequence>MMLVLFRLRFFFRWLRFYLQAATKYDVHSPFVANFVHYIVEDERLFYAFPAIERMRARLFRNNFPLEIIDLGAGSKANPSKTRTVRNIVRYSAVSEETGQQLFRLVATYKPKQIIELGTSLGISTLYLASAAPNGQVITIEGCPDIANVAQLSFQRVDIPNVSQRIGDFKTLFPQVLNEIDQLDLLFIDGDHRAGNSVEYFEQALAKIHAKSIIVIADIHWSNEMEQGWEKIRKHPRVKLSIDLLHLGVLFFDESIREVQHLSIIKWAWKPWHLGLFGQGKIKSKAAATIDA</sequence>